<comment type="subcellular location">
    <subcellularLocation>
        <location evidence="1">Mitochondrion</location>
    </subcellularLocation>
</comment>
<dbReference type="InterPro" id="IPR023335">
    <property type="entry name" value="ATP12_ortho_dom_sf"/>
</dbReference>
<dbReference type="OrthoDB" id="5322896at2759"/>
<dbReference type="Gene3D" id="3.30.2180.10">
    <property type="entry name" value="ATP12-like"/>
    <property type="match status" value="1"/>
</dbReference>
<evidence type="ECO:0000256" key="3">
    <source>
        <dbReference type="ARBA" id="ARBA00022946"/>
    </source>
</evidence>
<dbReference type="InterPro" id="IPR011419">
    <property type="entry name" value="ATP12_ATP_synth-F1-assembly"/>
</dbReference>
<protein>
    <submittedName>
        <fullName evidence="7">ATP synthase F1 complex assembly factor 2</fullName>
    </submittedName>
</protein>
<dbReference type="EMBL" id="GG692419">
    <property type="protein sequence ID" value="EER44514.1"/>
    <property type="molecule type" value="Genomic_DNA"/>
</dbReference>
<dbReference type="PANTHER" id="PTHR21013:SF10">
    <property type="entry name" value="ATP SYNTHASE MITOCHONDRIAL F1 COMPLEX ASSEMBLY FACTOR 2"/>
    <property type="match status" value="1"/>
</dbReference>
<dbReference type="Pfam" id="PF07542">
    <property type="entry name" value="ATP12"/>
    <property type="match status" value="1"/>
</dbReference>
<proteinExistence type="inferred from homology"/>
<keyword evidence="3" id="KW-0809">Transit peptide</keyword>
<evidence type="ECO:0000256" key="4">
    <source>
        <dbReference type="ARBA" id="ARBA00023128"/>
    </source>
</evidence>
<dbReference type="eggNOG" id="KOG3015">
    <property type="taxonomic scope" value="Eukaryota"/>
</dbReference>
<feature type="compositionally biased region" description="Polar residues" evidence="6">
    <location>
        <begin position="72"/>
        <end position="89"/>
    </location>
</feature>
<dbReference type="GO" id="GO:0005739">
    <property type="term" value="C:mitochondrion"/>
    <property type="evidence" value="ECO:0007669"/>
    <property type="project" value="UniProtKB-SubCell"/>
</dbReference>
<name>C6H3T2_AJECH</name>
<dbReference type="Gene3D" id="1.10.3580.10">
    <property type="entry name" value="ATP12 ATPase"/>
    <property type="match status" value="1"/>
</dbReference>
<keyword evidence="5" id="KW-0143">Chaperone</keyword>
<reference evidence="8" key="1">
    <citation type="submission" date="2009-05" db="EMBL/GenBank/DDBJ databases">
        <title>The genome sequence of Ajellomyces capsulatus strain H143.</title>
        <authorList>
            <person name="Champion M."/>
            <person name="Cuomo C.A."/>
            <person name="Ma L.-J."/>
            <person name="Henn M.R."/>
            <person name="Sil A."/>
            <person name="Goldman B."/>
            <person name="Young S.K."/>
            <person name="Kodira C.D."/>
            <person name="Zeng Q."/>
            <person name="Koehrsen M."/>
            <person name="Alvarado L."/>
            <person name="Berlin A.M."/>
            <person name="Borenstein D."/>
            <person name="Chen Z."/>
            <person name="Engels R."/>
            <person name="Freedman E."/>
            <person name="Gellesch M."/>
            <person name="Goldberg J."/>
            <person name="Griggs A."/>
            <person name="Gujja S."/>
            <person name="Heiman D.I."/>
            <person name="Hepburn T.A."/>
            <person name="Howarth C."/>
            <person name="Jen D."/>
            <person name="Larson L."/>
            <person name="Lewis B."/>
            <person name="Mehta T."/>
            <person name="Park D."/>
            <person name="Pearson M."/>
            <person name="Roberts A."/>
            <person name="Saif S."/>
            <person name="Shea T.D."/>
            <person name="Shenoy N."/>
            <person name="Sisk P."/>
            <person name="Stolte C."/>
            <person name="Sykes S."/>
            <person name="Walk T."/>
            <person name="White J."/>
            <person name="Yandava C."/>
            <person name="Klein B."/>
            <person name="McEwen J.G."/>
            <person name="Puccia R."/>
            <person name="Goldman G.H."/>
            <person name="Felipe M.S."/>
            <person name="Nino-Vega G."/>
            <person name="San-Blas G."/>
            <person name="Taylor J.W."/>
            <person name="Mendoza L."/>
            <person name="Galagan J.E."/>
            <person name="Nusbaum C."/>
            <person name="Birren B.W."/>
        </authorList>
    </citation>
    <scope>NUCLEOTIDE SEQUENCE [LARGE SCALE GENOMIC DNA]</scope>
    <source>
        <strain evidence="8">H143</strain>
    </source>
</reference>
<evidence type="ECO:0000256" key="1">
    <source>
        <dbReference type="ARBA" id="ARBA00004173"/>
    </source>
</evidence>
<dbReference type="VEuPathDB" id="FungiDB:HCDG_00093"/>
<dbReference type="HOGENOM" id="CLU_047893_1_1_1"/>
<evidence type="ECO:0000313" key="7">
    <source>
        <dbReference type="EMBL" id="EER44514.1"/>
    </source>
</evidence>
<dbReference type="STRING" id="544712.C6H3T2"/>
<feature type="region of interest" description="Disordered" evidence="6">
    <location>
        <begin position="71"/>
        <end position="90"/>
    </location>
</feature>
<evidence type="ECO:0000256" key="5">
    <source>
        <dbReference type="ARBA" id="ARBA00023186"/>
    </source>
</evidence>
<comment type="similarity">
    <text evidence="2">Belongs to the ATP12 family.</text>
</comment>
<accession>C6H3T2</accession>
<dbReference type="OMA" id="QGWVMGL"/>
<gene>
    <name evidence="7" type="ORF">HCDG_00093</name>
</gene>
<sequence length="371" mass="41541">MKSIPRIPITFNARTFLGLTGVRAPIPSRYIHSSAAKAAVAHPINVRGPPPKPPAPSPEFVERIERRKKQSDLIQQGNVADSGRGSASSKPLKRRFWKDVHVKEVDDGYQIFLDSRAVRTPAKKILTIPASKPHLAHAIALEWDLLVSAQQALKQHLIPLTSLTARAQDIAVEDAAGQNTIRNQITKATMRYLDTDTLLSWAPKSIHDPDVHDLNGEEKSEKSLRDLQIRTARPIIDFLTAKVWPGIEIRPALEENSIMPTPQLPLTKEVIRGWIYGLPAYELAGLERGVLASRSLLVAARFVIEWSEQFRHLQPEERREFGIEQAAAASTLEVTWQTDKWGEVEDTHDVDREDVRRQLGSVVLLVGGEQR</sequence>
<evidence type="ECO:0000256" key="6">
    <source>
        <dbReference type="SAM" id="MobiDB-lite"/>
    </source>
</evidence>
<organism evidence="7 8">
    <name type="scientific">Ajellomyces capsulatus (strain H143)</name>
    <name type="common">Darling's disease fungus</name>
    <name type="synonym">Histoplasma capsulatum</name>
    <dbReference type="NCBI Taxonomy" id="544712"/>
    <lineage>
        <taxon>Eukaryota</taxon>
        <taxon>Fungi</taxon>
        <taxon>Dikarya</taxon>
        <taxon>Ascomycota</taxon>
        <taxon>Pezizomycotina</taxon>
        <taxon>Eurotiomycetes</taxon>
        <taxon>Eurotiomycetidae</taxon>
        <taxon>Onygenales</taxon>
        <taxon>Ajellomycetaceae</taxon>
        <taxon>Histoplasma</taxon>
    </lineage>
</organism>
<dbReference type="GO" id="GO:0033615">
    <property type="term" value="P:mitochondrial proton-transporting ATP synthase complex assembly"/>
    <property type="evidence" value="ECO:0007669"/>
    <property type="project" value="TreeGrafter"/>
</dbReference>
<dbReference type="AlphaFoldDB" id="C6H3T2"/>
<dbReference type="SUPFAM" id="SSF160909">
    <property type="entry name" value="ATP12-like"/>
    <property type="match status" value="1"/>
</dbReference>
<evidence type="ECO:0000256" key="2">
    <source>
        <dbReference type="ARBA" id="ARBA00008231"/>
    </source>
</evidence>
<keyword evidence="4" id="KW-0496">Mitochondrion</keyword>
<dbReference type="PANTHER" id="PTHR21013">
    <property type="entry name" value="ATP SYNTHASE MITOCHONDRIAL F1 COMPLEX ASSEMBLY FACTOR 2/ATP12 PROTEIN, MITOCHONDRIAL PRECURSOR"/>
    <property type="match status" value="1"/>
</dbReference>
<dbReference type="Proteomes" id="UP000002624">
    <property type="component" value="Unassembled WGS sequence"/>
</dbReference>
<evidence type="ECO:0000313" key="8">
    <source>
        <dbReference type="Proteomes" id="UP000002624"/>
    </source>
</evidence>
<dbReference type="InterPro" id="IPR042272">
    <property type="entry name" value="ATP12_ATP_synth-F1-assembly_N"/>
</dbReference>